<evidence type="ECO:0000313" key="2">
    <source>
        <dbReference type="EMBL" id="USQ97161.1"/>
    </source>
</evidence>
<dbReference type="SUPFAM" id="SSF53474">
    <property type="entry name" value="alpha/beta-Hydrolases"/>
    <property type="match status" value="1"/>
</dbReference>
<reference evidence="2 3" key="1">
    <citation type="submission" date="2022-04" db="EMBL/GenBank/DDBJ databases">
        <title>Genome sequence of soybean root-associated Caulobacter segnis RL271.</title>
        <authorList>
            <person name="Longley R."/>
            <person name="Bonito G."/>
            <person name="Trigodet F."/>
            <person name="Crosson S."/>
            <person name="Fiebig A."/>
        </authorList>
    </citation>
    <scope>NUCLEOTIDE SEQUENCE [LARGE SCALE GENOMIC DNA]</scope>
    <source>
        <strain evidence="2 3">RL271</strain>
    </source>
</reference>
<dbReference type="Gene3D" id="3.40.50.1820">
    <property type="entry name" value="alpha/beta hydrolase"/>
    <property type="match status" value="1"/>
</dbReference>
<evidence type="ECO:0000313" key="3">
    <source>
        <dbReference type="Proteomes" id="UP001057520"/>
    </source>
</evidence>
<dbReference type="EMBL" id="CP096040">
    <property type="protein sequence ID" value="USQ97161.1"/>
    <property type="molecule type" value="Genomic_DNA"/>
</dbReference>
<keyword evidence="3" id="KW-1185">Reference proteome</keyword>
<feature type="domain" description="AB hydrolase-1" evidence="1">
    <location>
        <begin position="7"/>
        <end position="217"/>
    </location>
</feature>
<organism evidence="2 3">
    <name type="scientific">Caulobacter segnis</name>
    <dbReference type="NCBI Taxonomy" id="88688"/>
    <lineage>
        <taxon>Bacteria</taxon>
        <taxon>Pseudomonadati</taxon>
        <taxon>Pseudomonadota</taxon>
        <taxon>Alphaproteobacteria</taxon>
        <taxon>Caulobacterales</taxon>
        <taxon>Caulobacteraceae</taxon>
        <taxon>Caulobacter</taxon>
    </lineage>
</organism>
<dbReference type="Pfam" id="PF12697">
    <property type="entry name" value="Abhydrolase_6"/>
    <property type="match status" value="1"/>
</dbReference>
<dbReference type="InterPro" id="IPR052897">
    <property type="entry name" value="Sec-Metab_Biosynth_Hydrolase"/>
</dbReference>
<dbReference type="PANTHER" id="PTHR37017:SF11">
    <property type="entry name" value="ESTERASE_LIPASE_THIOESTERASE DOMAIN-CONTAINING PROTEIN"/>
    <property type="match status" value="1"/>
</dbReference>
<gene>
    <name evidence="2" type="ORF">MZV50_06305</name>
</gene>
<dbReference type="PANTHER" id="PTHR37017">
    <property type="entry name" value="AB HYDROLASE-1 DOMAIN-CONTAINING PROTEIN-RELATED"/>
    <property type="match status" value="1"/>
</dbReference>
<sequence length="231" mass="24809">MSGKPSIVFAHGLWADGSCFSGVIEPLIADGYEVISTQNHLNTVADDAASVRLSLGRASGPVVLVGHSYGGSVITAGGADDRVKALVYICAFAPEDGAATQDDQGKFPQTPIFQHVEAADGRLYLRRSGIPEFAGDLPEAGQSLIWSTQMGPLADLFTQPVWGAAWKTRPTYYIVGTEDRTIQPDLQRFLAKRMNAEVTELASSHVPMLSQSRRVYEVIRSAADAVQQSLS</sequence>
<name>A0ABY4ZZ09_9CAUL</name>
<dbReference type="InterPro" id="IPR029058">
    <property type="entry name" value="AB_hydrolase_fold"/>
</dbReference>
<protein>
    <submittedName>
        <fullName evidence="2">Alpha/beta hydrolase</fullName>
    </submittedName>
</protein>
<evidence type="ECO:0000259" key="1">
    <source>
        <dbReference type="Pfam" id="PF12697"/>
    </source>
</evidence>
<dbReference type="InterPro" id="IPR000073">
    <property type="entry name" value="AB_hydrolase_1"/>
</dbReference>
<dbReference type="Proteomes" id="UP001057520">
    <property type="component" value="Chromosome"/>
</dbReference>
<proteinExistence type="predicted"/>
<accession>A0ABY4ZZ09</accession>
<keyword evidence="2" id="KW-0378">Hydrolase</keyword>
<dbReference type="GO" id="GO:0016787">
    <property type="term" value="F:hydrolase activity"/>
    <property type="evidence" value="ECO:0007669"/>
    <property type="project" value="UniProtKB-KW"/>
</dbReference>